<feature type="domain" description="AB hydrolase-1" evidence="2">
    <location>
        <begin position="28"/>
        <end position="255"/>
    </location>
</feature>
<keyword evidence="3" id="KW-0378">Hydrolase</keyword>
<feature type="region of interest" description="Disordered" evidence="1">
    <location>
        <begin position="1"/>
        <end position="20"/>
    </location>
</feature>
<proteinExistence type="predicted"/>
<dbReference type="InterPro" id="IPR050471">
    <property type="entry name" value="AB_hydrolase"/>
</dbReference>
<accession>A0A3M8SQZ1</accession>
<sequence>MSGVGTPGARSTTPVALGHETHGAGPGLVLLHGVGLDRSMWERCLPALTARHRVTLVDLRGHGASPAAAPGVSLAELAADVAALLSGPAHIVGFSLGALVAQQLGLDRPDLTASLTLVSSVAGRSEDERTAVARRREVAARDFGASAWAAVDRWFSPGWRAQEPLLARRVLDTLLANDPVSYLACYDVFATADAGLWPLLPRITAPTLAVTGEDDPGSTPAMSRRLARRIPGGRAVIVPGARHLLPLECPERLADTILTHTGSHTGSHTGHQECHSS</sequence>
<dbReference type="Pfam" id="PF12697">
    <property type="entry name" value="Abhydrolase_6"/>
    <property type="match status" value="1"/>
</dbReference>
<dbReference type="SUPFAM" id="SSF53474">
    <property type="entry name" value="alpha/beta-Hydrolases"/>
    <property type="match status" value="1"/>
</dbReference>
<name>A0A3M8SQZ1_9ACTN</name>
<protein>
    <submittedName>
        <fullName evidence="3">Alpha/beta fold hydrolase</fullName>
    </submittedName>
</protein>
<dbReference type="PANTHER" id="PTHR43433">
    <property type="entry name" value="HYDROLASE, ALPHA/BETA FOLD FAMILY PROTEIN"/>
    <property type="match status" value="1"/>
</dbReference>
<evidence type="ECO:0000313" key="4">
    <source>
        <dbReference type="Proteomes" id="UP000275401"/>
    </source>
</evidence>
<organism evidence="3 4">
    <name type="scientific">Streptomyces botrytidirepellens</name>
    <dbReference type="NCBI Taxonomy" id="2486417"/>
    <lineage>
        <taxon>Bacteria</taxon>
        <taxon>Bacillati</taxon>
        <taxon>Actinomycetota</taxon>
        <taxon>Actinomycetes</taxon>
        <taxon>Kitasatosporales</taxon>
        <taxon>Streptomycetaceae</taxon>
        <taxon>Streptomyces</taxon>
    </lineage>
</organism>
<gene>
    <name evidence="3" type="ORF">EEJ42_46950</name>
</gene>
<evidence type="ECO:0000259" key="2">
    <source>
        <dbReference type="Pfam" id="PF12697"/>
    </source>
</evidence>
<evidence type="ECO:0000256" key="1">
    <source>
        <dbReference type="SAM" id="MobiDB-lite"/>
    </source>
</evidence>
<dbReference type="AlphaFoldDB" id="A0A3M8SQZ1"/>
<evidence type="ECO:0000313" key="3">
    <source>
        <dbReference type="EMBL" id="RNF81250.1"/>
    </source>
</evidence>
<comment type="caution">
    <text evidence="3">The sequence shown here is derived from an EMBL/GenBank/DDBJ whole genome shotgun (WGS) entry which is preliminary data.</text>
</comment>
<dbReference type="InterPro" id="IPR029058">
    <property type="entry name" value="AB_hydrolase_fold"/>
</dbReference>
<keyword evidence="4" id="KW-1185">Reference proteome</keyword>
<dbReference type="PANTHER" id="PTHR43433:SF5">
    <property type="entry name" value="AB HYDROLASE-1 DOMAIN-CONTAINING PROTEIN"/>
    <property type="match status" value="1"/>
</dbReference>
<dbReference type="GO" id="GO:0016787">
    <property type="term" value="F:hydrolase activity"/>
    <property type="evidence" value="ECO:0007669"/>
    <property type="project" value="UniProtKB-KW"/>
</dbReference>
<dbReference type="Gene3D" id="3.40.50.1820">
    <property type="entry name" value="alpha/beta hydrolase"/>
    <property type="match status" value="1"/>
</dbReference>
<dbReference type="EMBL" id="RIBZ01000868">
    <property type="protein sequence ID" value="RNF81250.1"/>
    <property type="molecule type" value="Genomic_DNA"/>
</dbReference>
<dbReference type="Proteomes" id="UP000275401">
    <property type="component" value="Unassembled WGS sequence"/>
</dbReference>
<dbReference type="InterPro" id="IPR000073">
    <property type="entry name" value="AB_hydrolase_1"/>
</dbReference>
<reference evidence="3 4" key="1">
    <citation type="submission" date="2018-11" db="EMBL/GenBank/DDBJ databases">
        <title>The Potential of Streptomyces as Biocontrol Agents against the Tomato grey mould, Botrytis cinerea (Gray mold) Frontiers in Microbiology.</title>
        <authorList>
            <person name="Li D."/>
        </authorList>
    </citation>
    <scope>NUCLEOTIDE SEQUENCE [LARGE SCALE GENOMIC DNA]</scope>
    <source>
        <strain evidence="3 4">NEAU-LD23</strain>
    </source>
</reference>